<reference evidence="14" key="1">
    <citation type="journal article" date="2014" name="Front. Microbiol.">
        <title>High frequency of phylogenetically diverse reductive dehalogenase-homologous genes in deep subseafloor sedimentary metagenomes.</title>
        <authorList>
            <person name="Kawai M."/>
            <person name="Futagami T."/>
            <person name="Toyoda A."/>
            <person name="Takaki Y."/>
            <person name="Nishi S."/>
            <person name="Hori S."/>
            <person name="Arai W."/>
            <person name="Tsubouchi T."/>
            <person name="Morono Y."/>
            <person name="Uchiyama I."/>
            <person name="Ito T."/>
            <person name="Fujiyama A."/>
            <person name="Inagaki F."/>
            <person name="Takami H."/>
        </authorList>
    </citation>
    <scope>NUCLEOTIDE SEQUENCE</scope>
    <source>
        <strain evidence="14">Expedition CK06-06</strain>
    </source>
</reference>
<evidence type="ECO:0000256" key="9">
    <source>
        <dbReference type="ARBA" id="ARBA00022723"/>
    </source>
</evidence>
<comment type="subcellular location">
    <subcellularLocation>
        <location evidence="2">Cytoplasm</location>
    </subcellularLocation>
</comment>
<keyword evidence="6" id="KW-0963">Cytoplasm</keyword>
<dbReference type="GO" id="GO:0000166">
    <property type="term" value="F:nucleotide binding"/>
    <property type="evidence" value="ECO:0007669"/>
    <property type="project" value="UniProtKB-KW"/>
</dbReference>
<accession>X1SEU4</accession>
<dbReference type="SUPFAM" id="SSF53271">
    <property type="entry name" value="PRTase-like"/>
    <property type="match status" value="1"/>
</dbReference>
<dbReference type="EC" id="2.4.2.8" evidence="5"/>
<dbReference type="Gene3D" id="3.40.50.2020">
    <property type="match status" value="1"/>
</dbReference>
<evidence type="ECO:0000256" key="7">
    <source>
        <dbReference type="ARBA" id="ARBA00022676"/>
    </source>
</evidence>
<dbReference type="GO" id="GO:0005829">
    <property type="term" value="C:cytosol"/>
    <property type="evidence" value="ECO:0007669"/>
    <property type="project" value="TreeGrafter"/>
</dbReference>
<comment type="pathway">
    <text evidence="3">Purine metabolism; IMP biosynthesis via salvage pathway; IMP from hypoxanthine: step 1/1.</text>
</comment>
<keyword evidence="12" id="KW-0460">Magnesium</keyword>
<dbReference type="GO" id="GO:0032264">
    <property type="term" value="P:IMP salvage"/>
    <property type="evidence" value="ECO:0007669"/>
    <property type="project" value="TreeGrafter"/>
</dbReference>
<dbReference type="InterPro" id="IPR000836">
    <property type="entry name" value="PRTase_dom"/>
</dbReference>
<sequence>MGSQPKLRILLSSEEIEAKVKTLAGEIRRDYQDRNPLLIGVLKGSFMFMADLIRLLDFPLEVEFIRLSSYGGSRESSGKVRVVQGLRFPIKNRDVLVIEDIVDTGLTTGFLLDYLRKKMPASLKLCALTDKPSRRQTTINIDYLGFTVPNKFIVGYGLDWDENFRYLPDICFIEEEG</sequence>
<dbReference type="FunFam" id="3.40.50.2020:FF:000006">
    <property type="entry name" value="Hypoxanthine phosphoribosyltransferase"/>
    <property type="match status" value="1"/>
</dbReference>
<organism evidence="14">
    <name type="scientific">marine sediment metagenome</name>
    <dbReference type="NCBI Taxonomy" id="412755"/>
    <lineage>
        <taxon>unclassified sequences</taxon>
        <taxon>metagenomes</taxon>
        <taxon>ecological metagenomes</taxon>
    </lineage>
</organism>
<dbReference type="GO" id="GO:0032263">
    <property type="term" value="P:GMP salvage"/>
    <property type="evidence" value="ECO:0007669"/>
    <property type="project" value="TreeGrafter"/>
</dbReference>
<dbReference type="InterPro" id="IPR050408">
    <property type="entry name" value="HGPRT"/>
</dbReference>
<comment type="similarity">
    <text evidence="4">Belongs to the purine/pyrimidine phosphoribosyltransferase family.</text>
</comment>
<evidence type="ECO:0000256" key="5">
    <source>
        <dbReference type="ARBA" id="ARBA00011895"/>
    </source>
</evidence>
<dbReference type="GO" id="GO:0004422">
    <property type="term" value="F:hypoxanthine phosphoribosyltransferase activity"/>
    <property type="evidence" value="ECO:0007669"/>
    <property type="project" value="InterPro"/>
</dbReference>
<evidence type="ECO:0000313" key="14">
    <source>
        <dbReference type="EMBL" id="GAI91517.1"/>
    </source>
</evidence>
<evidence type="ECO:0000256" key="10">
    <source>
        <dbReference type="ARBA" id="ARBA00022726"/>
    </source>
</evidence>
<evidence type="ECO:0000256" key="11">
    <source>
        <dbReference type="ARBA" id="ARBA00022741"/>
    </source>
</evidence>
<keyword evidence="8" id="KW-0808">Transferase</keyword>
<proteinExistence type="inferred from homology"/>
<evidence type="ECO:0000256" key="2">
    <source>
        <dbReference type="ARBA" id="ARBA00004496"/>
    </source>
</evidence>
<evidence type="ECO:0000256" key="8">
    <source>
        <dbReference type="ARBA" id="ARBA00022679"/>
    </source>
</evidence>
<evidence type="ECO:0000256" key="3">
    <source>
        <dbReference type="ARBA" id="ARBA00004669"/>
    </source>
</evidence>
<keyword evidence="7" id="KW-0328">Glycosyltransferase</keyword>
<protein>
    <recommendedName>
        <fullName evidence="5">hypoxanthine phosphoribosyltransferase</fullName>
        <ecNumber evidence="5">2.4.2.8</ecNumber>
    </recommendedName>
</protein>
<dbReference type="InterPro" id="IPR029057">
    <property type="entry name" value="PRTase-like"/>
</dbReference>
<dbReference type="InterPro" id="IPR005904">
    <property type="entry name" value="Hxn_phspho_trans"/>
</dbReference>
<dbReference type="EMBL" id="BARW01015162">
    <property type="protein sequence ID" value="GAI91517.1"/>
    <property type="molecule type" value="Genomic_DNA"/>
</dbReference>
<dbReference type="GO" id="GO:0046100">
    <property type="term" value="P:hypoxanthine metabolic process"/>
    <property type="evidence" value="ECO:0007669"/>
    <property type="project" value="TreeGrafter"/>
</dbReference>
<keyword evidence="10" id="KW-0660">Purine salvage</keyword>
<dbReference type="CDD" id="cd06223">
    <property type="entry name" value="PRTases_typeI"/>
    <property type="match status" value="1"/>
</dbReference>
<dbReference type="GO" id="GO:0006166">
    <property type="term" value="P:purine ribonucleoside salvage"/>
    <property type="evidence" value="ECO:0007669"/>
    <property type="project" value="UniProtKB-KW"/>
</dbReference>
<keyword evidence="11" id="KW-0547">Nucleotide-binding</keyword>
<dbReference type="GO" id="GO:0000287">
    <property type="term" value="F:magnesium ion binding"/>
    <property type="evidence" value="ECO:0007669"/>
    <property type="project" value="TreeGrafter"/>
</dbReference>
<gene>
    <name evidence="14" type="ORF">S12H4_26680</name>
</gene>
<dbReference type="NCBIfam" id="TIGR01203">
    <property type="entry name" value="HGPRTase"/>
    <property type="match status" value="1"/>
</dbReference>
<comment type="cofactor">
    <cofactor evidence="1">
        <name>Mg(2+)</name>
        <dbReference type="ChEBI" id="CHEBI:18420"/>
    </cofactor>
</comment>
<dbReference type="PANTHER" id="PTHR43340">
    <property type="entry name" value="HYPOXANTHINE-GUANINE PHOSPHORIBOSYLTRANSFERASE"/>
    <property type="match status" value="1"/>
</dbReference>
<feature type="domain" description="Phosphoribosyltransferase" evidence="13">
    <location>
        <begin position="11"/>
        <end position="159"/>
    </location>
</feature>
<dbReference type="GO" id="GO:0006178">
    <property type="term" value="P:guanine salvage"/>
    <property type="evidence" value="ECO:0007669"/>
    <property type="project" value="TreeGrafter"/>
</dbReference>
<dbReference type="AlphaFoldDB" id="X1SEU4"/>
<comment type="caution">
    <text evidence="14">The sequence shown here is derived from an EMBL/GenBank/DDBJ whole genome shotgun (WGS) entry which is preliminary data.</text>
</comment>
<keyword evidence="9" id="KW-0479">Metal-binding</keyword>
<evidence type="ECO:0000256" key="6">
    <source>
        <dbReference type="ARBA" id="ARBA00022490"/>
    </source>
</evidence>
<evidence type="ECO:0000256" key="1">
    <source>
        <dbReference type="ARBA" id="ARBA00001946"/>
    </source>
</evidence>
<evidence type="ECO:0000256" key="4">
    <source>
        <dbReference type="ARBA" id="ARBA00008391"/>
    </source>
</evidence>
<dbReference type="PANTHER" id="PTHR43340:SF1">
    <property type="entry name" value="HYPOXANTHINE PHOSPHORIBOSYLTRANSFERASE"/>
    <property type="match status" value="1"/>
</dbReference>
<name>X1SEU4_9ZZZZ</name>
<dbReference type="Pfam" id="PF00156">
    <property type="entry name" value="Pribosyltran"/>
    <property type="match status" value="1"/>
</dbReference>
<evidence type="ECO:0000256" key="12">
    <source>
        <dbReference type="ARBA" id="ARBA00022842"/>
    </source>
</evidence>
<evidence type="ECO:0000259" key="13">
    <source>
        <dbReference type="Pfam" id="PF00156"/>
    </source>
</evidence>